<dbReference type="InterPro" id="IPR030995">
    <property type="entry name" value="SoxZ"/>
</dbReference>
<dbReference type="InterPro" id="IPR014756">
    <property type="entry name" value="Ig_E-set"/>
</dbReference>
<dbReference type="HOGENOM" id="CLU_172621_1_0_6"/>
<dbReference type="InterPro" id="IPR014880">
    <property type="entry name" value="SoxZ_dom"/>
</dbReference>
<dbReference type="NCBIfam" id="TIGR04490">
    <property type="entry name" value="SoxZ_true"/>
    <property type="match status" value="1"/>
</dbReference>
<gene>
    <name evidence="2" type="ORF">BegalDRAFT_2310</name>
</gene>
<organism evidence="2 3">
    <name type="scientific">Beggiatoa alba B18LD</name>
    <dbReference type="NCBI Taxonomy" id="395493"/>
    <lineage>
        <taxon>Bacteria</taxon>
        <taxon>Pseudomonadati</taxon>
        <taxon>Pseudomonadota</taxon>
        <taxon>Gammaproteobacteria</taxon>
        <taxon>Thiotrichales</taxon>
        <taxon>Thiotrichaceae</taxon>
        <taxon>Beggiatoa</taxon>
    </lineage>
</organism>
<dbReference type="Proteomes" id="UP000005744">
    <property type="component" value="Unassembled WGS sequence"/>
</dbReference>
<dbReference type="Pfam" id="PF08770">
    <property type="entry name" value="SoxZ"/>
    <property type="match status" value="1"/>
</dbReference>
<dbReference type="EMBL" id="JH600070">
    <property type="protein sequence ID" value="EIJ43164.1"/>
    <property type="molecule type" value="Genomic_DNA"/>
</dbReference>
<evidence type="ECO:0000313" key="2">
    <source>
        <dbReference type="EMBL" id="EIJ43164.1"/>
    </source>
</evidence>
<dbReference type="InterPro" id="IPR013783">
    <property type="entry name" value="Ig-like_fold"/>
</dbReference>
<feature type="domain" description="Sulphur oxidation protein SoxZ" evidence="1">
    <location>
        <begin position="6"/>
        <end position="100"/>
    </location>
</feature>
<name>I3CHS1_9GAMM</name>
<evidence type="ECO:0000259" key="1">
    <source>
        <dbReference type="Pfam" id="PF08770"/>
    </source>
</evidence>
<keyword evidence="3" id="KW-1185">Reference proteome</keyword>
<dbReference type="Gene3D" id="2.60.40.10">
    <property type="entry name" value="Immunoglobulins"/>
    <property type="match status" value="1"/>
</dbReference>
<dbReference type="STRING" id="395493.BegalDRAFT_2310"/>
<proteinExistence type="predicted"/>
<dbReference type="RefSeq" id="WP_002690119.1">
    <property type="nucleotide sequence ID" value="NZ_JH600070.1"/>
</dbReference>
<dbReference type="OrthoDB" id="9795530at2"/>
<dbReference type="SUPFAM" id="SSF81296">
    <property type="entry name" value="E set domains"/>
    <property type="match status" value="1"/>
</dbReference>
<sequence>MSSIRIQAKLKDGITEIKALISHPMETGSRKDKETGQLVPAHFIDSLVCEHNGKVVMDAIWSAGISQNPYCAFNLKNAKEGDTIKLTWKDNLGNTDSSETQVKA</sequence>
<evidence type="ECO:0000313" key="3">
    <source>
        <dbReference type="Proteomes" id="UP000005744"/>
    </source>
</evidence>
<dbReference type="AlphaFoldDB" id="I3CHS1"/>
<dbReference type="eggNOG" id="COG2033">
    <property type="taxonomic scope" value="Bacteria"/>
</dbReference>
<accession>I3CHS1</accession>
<protein>
    <submittedName>
        <fullName evidence="2">Sulfur oxidation protein SoxZ</fullName>
    </submittedName>
</protein>
<reference evidence="2 3" key="1">
    <citation type="submission" date="2011-11" db="EMBL/GenBank/DDBJ databases">
        <title>Improved High-Quality Draft sequence of Beggiatoa alba B18lD.</title>
        <authorList>
            <consortium name="US DOE Joint Genome Institute"/>
            <person name="Lucas S."/>
            <person name="Han J."/>
            <person name="Lapidus A."/>
            <person name="Cheng J.-F."/>
            <person name="Goodwin L."/>
            <person name="Pitluck S."/>
            <person name="Peters L."/>
            <person name="Mikhailova N."/>
            <person name="Held B."/>
            <person name="Detter J.C."/>
            <person name="Han C."/>
            <person name="Tapia R."/>
            <person name="Land M."/>
            <person name="Hauser L."/>
            <person name="Kyrpides N."/>
            <person name="Ivanova N."/>
            <person name="Pagani I."/>
            <person name="Samuel K."/>
            <person name="Teske A."/>
            <person name="Mueller J."/>
            <person name="Woyke T."/>
        </authorList>
    </citation>
    <scope>NUCLEOTIDE SEQUENCE [LARGE SCALE GENOMIC DNA]</scope>
    <source>
        <strain evidence="2 3">B18LD</strain>
    </source>
</reference>